<name>A0A8K0XM39_9AGAR</name>
<gene>
    <name evidence="1" type="ORF">BXZ70DRAFT_446059</name>
</gene>
<sequence>MLAVTKQVLIRHFSAKLRKRLVRRSPDSSNYSSLNLSRCLDVLPYLRKMAPQRQGPTRSLTRHTRRRRLETPCSIIGRRDVRLVLDQNRGEPQAHVLALVATTDGRWSPSCRPRFSGPPRLTTSSEVATLDFLRRLGLPVPQVLAWNLNPKMQPHDIGAEYILMDKPHGISLRDMERDGRIRVDPHMLVKAVSDAILPLAKLEYGDPLLDSPRTGESKPRQFTTYT</sequence>
<accession>A0A8K0XM39</accession>
<proteinExistence type="predicted"/>
<protein>
    <submittedName>
        <fullName evidence="1">Uncharacterized protein</fullName>
    </submittedName>
</protein>
<reference evidence="1" key="1">
    <citation type="journal article" date="2021" name="New Phytol.">
        <title>Evolutionary innovations through gain and loss of genes in the ectomycorrhizal Boletales.</title>
        <authorList>
            <person name="Wu G."/>
            <person name="Miyauchi S."/>
            <person name="Morin E."/>
            <person name="Kuo A."/>
            <person name="Drula E."/>
            <person name="Varga T."/>
            <person name="Kohler A."/>
            <person name="Feng B."/>
            <person name="Cao Y."/>
            <person name="Lipzen A."/>
            <person name="Daum C."/>
            <person name="Hundley H."/>
            <person name="Pangilinan J."/>
            <person name="Johnson J."/>
            <person name="Barry K."/>
            <person name="LaButti K."/>
            <person name="Ng V."/>
            <person name="Ahrendt S."/>
            <person name="Min B."/>
            <person name="Choi I.G."/>
            <person name="Park H."/>
            <person name="Plett J.M."/>
            <person name="Magnuson J."/>
            <person name="Spatafora J.W."/>
            <person name="Nagy L.G."/>
            <person name="Henrissat B."/>
            <person name="Grigoriev I.V."/>
            <person name="Yang Z.L."/>
            <person name="Xu J."/>
            <person name="Martin F.M."/>
        </authorList>
    </citation>
    <scope>NUCLEOTIDE SEQUENCE</scope>
    <source>
        <strain evidence="1">KKN 215</strain>
    </source>
</reference>
<evidence type="ECO:0000313" key="2">
    <source>
        <dbReference type="Proteomes" id="UP000813824"/>
    </source>
</evidence>
<dbReference type="EMBL" id="JAEVFJ010000031">
    <property type="protein sequence ID" value="KAH8092589.1"/>
    <property type="molecule type" value="Genomic_DNA"/>
</dbReference>
<dbReference type="AlphaFoldDB" id="A0A8K0XM39"/>
<dbReference type="OrthoDB" id="2968323at2759"/>
<keyword evidence="2" id="KW-1185">Reference proteome</keyword>
<evidence type="ECO:0000313" key="1">
    <source>
        <dbReference type="EMBL" id="KAH8092589.1"/>
    </source>
</evidence>
<comment type="caution">
    <text evidence="1">The sequence shown here is derived from an EMBL/GenBank/DDBJ whole genome shotgun (WGS) entry which is preliminary data.</text>
</comment>
<dbReference type="Proteomes" id="UP000813824">
    <property type="component" value="Unassembled WGS sequence"/>
</dbReference>
<organism evidence="1 2">
    <name type="scientific">Cristinia sonorae</name>
    <dbReference type="NCBI Taxonomy" id="1940300"/>
    <lineage>
        <taxon>Eukaryota</taxon>
        <taxon>Fungi</taxon>
        <taxon>Dikarya</taxon>
        <taxon>Basidiomycota</taxon>
        <taxon>Agaricomycotina</taxon>
        <taxon>Agaricomycetes</taxon>
        <taxon>Agaricomycetidae</taxon>
        <taxon>Agaricales</taxon>
        <taxon>Pleurotineae</taxon>
        <taxon>Stephanosporaceae</taxon>
        <taxon>Cristinia</taxon>
    </lineage>
</organism>